<feature type="compositionally biased region" description="Basic residues" evidence="1">
    <location>
        <begin position="149"/>
        <end position="159"/>
    </location>
</feature>
<feature type="region of interest" description="Disordered" evidence="1">
    <location>
        <begin position="143"/>
        <end position="164"/>
    </location>
</feature>
<feature type="compositionally biased region" description="Low complexity" evidence="1">
    <location>
        <begin position="291"/>
        <end position="303"/>
    </location>
</feature>
<accession>A0A834PCU1</accession>
<reference evidence="2" key="1">
    <citation type="journal article" date="2020" name="G3 (Bethesda)">
        <title>High-Quality Assemblies for Three Invasive Social Wasps from the &lt;i&gt;Vespula&lt;/i&gt; Genus.</title>
        <authorList>
            <person name="Harrop T.W.R."/>
            <person name="Guhlin J."/>
            <person name="McLaughlin G.M."/>
            <person name="Permina E."/>
            <person name="Stockwell P."/>
            <person name="Gilligan J."/>
            <person name="Le Lec M.F."/>
            <person name="Gruber M.A.M."/>
            <person name="Quinn O."/>
            <person name="Lovegrove M."/>
            <person name="Duncan E.J."/>
            <person name="Remnant E.J."/>
            <person name="Van Eeckhoven J."/>
            <person name="Graham B."/>
            <person name="Knapp R.A."/>
            <person name="Langford K.W."/>
            <person name="Kronenberg Z."/>
            <person name="Press M.O."/>
            <person name="Eacker S.M."/>
            <person name="Wilson-Rankin E.E."/>
            <person name="Purcell J."/>
            <person name="Lester P.J."/>
            <person name="Dearden P.K."/>
        </authorList>
    </citation>
    <scope>NUCLEOTIDE SEQUENCE</scope>
    <source>
        <strain evidence="2">Volc-1</strain>
    </source>
</reference>
<dbReference type="AlphaFoldDB" id="A0A834PCU1"/>
<evidence type="ECO:0000313" key="2">
    <source>
        <dbReference type="EMBL" id="KAF7435179.1"/>
    </source>
</evidence>
<evidence type="ECO:0000313" key="3">
    <source>
        <dbReference type="Proteomes" id="UP000600918"/>
    </source>
</evidence>
<comment type="caution">
    <text evidence="2">The sequence shown here is derived from an EMBL/GenBank/DDBJ whole genome shotgun (WGS) entry which is preliminary data.</text>
</comment>
<feature type="compositionally biased region" description="Polar residues" evidence="1">
    <location>
        <begin position="332"/>
        <end position="341"/>
    </location>
</feature>
<keyword evidence="3" id="KW-1185">Reference proteome</keyword>
<sequence>MPRRRNVVKEEKGRRWNGDKRGKSSSEGTESKMDLLMDGYSSRTNSRPVLVYHLPLASASGSLKGKGLGKDKYPRSETRALTIIARYAISGRANKAANVGYERRSRATFMSIDVTLLQPPPPPPPTVEIYGAVTVAAARTRGSAEGRKSINKRTSRYSHRSSAGSGFLDPNSEILEEEEPFWWNNLTNNVNSHLTKYNAINETSKYLDSDSQMQSSNTNYEWWKMLESSDSEVTDDLLKRETVPLKNMITSDTDENENDVPLQKRKIKIRSKSKRSKSNAFLKALNDSKNSESSISEKINSTTKPTNNESTSKKSLQKSDSAQKHMNKESNDSTVTSIDQSHTTDKILKSKPNVFRKRYKEKSENAFENLLKSSEDLHNKTGRTELISKSSFAKSIEKDYTSKEIVSDTSTKKNGLETSSKTIPFENAIINSVTSKHDDNLIYLNRSDSSFSLLNSTNENIHLEFQSNNTHETLPKNVSTNASIKQKESSVMEKDTNLTMYASTSSKKVNDSITNNEKIENHETINNKETTLANVRHVDTPNKSGMENSINQEINNSNIKKTIHASEHENMDKRNSITTINNENNEFQASTSIASKNSMNLPTSKSREINDFENKRISFKISSEPNNINNSIYSRNFTDHNSINMEHTAIDAFPGNQIHAINSGNDSVHTANVITDASESTTLKKMSRSKNTSIHNISESNEENVLKNNNKIQTKDSYMKALSLNKTTIDAVTGNNKQNDNEHYVDQRNHEISDSINTGQQKKISEYFTVTNSKLISPTKAKQSKHSLFLSNTKEDEEIKARLNKKQKTIINKAINVHLTKTKTPQLKKKQIIEKIEKLRMGETQTHSAKDKVNKAYIVNGEIYKRPKLPRPKYWVTDRLYRFLWKIMEPKCKLLTRVQSEKFVQELSNIVSVITKAKKYKNYETILNTLMKKMANLGIIRTRNDFYNFCYDFLPYEFRIKVVPMILPGNVRNIPYDPETLNKSLLEE</sequence>
<gene>
    <name evidence="2" type="ORF">H0235_003370</name>
</gene>
<dbReference type="EMBL" id="JACSDY010000002">
    <property type="protein sequence ID" value="KAF7435179.1"/>
    <property type="molecule type" value="Genomic_DNA"/>
</dbReference>
<dbReference type="Proteomes" id="UP000600918">
    <property type="component" value="Unassembled WGS sequence"/>
</dbReference>
<name>A0A834PCU1_VESPE</name>
<evidence type="ECO:0000256" key="1">
    <source>
        <dbReference type="SAM" id="MobiDB-lite"/>
    </source>
</evidence>
<feature type="region of interest" description="Disordered" evidence="1">
    <location>
        <begin position="1"/>
        <end position="32"/>
    </location>
</feature>
<feature type="region of interest" description="Disordered" evidence="1">
    <location>
        <begin position="249"/>
        <end position="350"/>
    </location>
</feature>
<proteinExistence type="predicted"/>
<organism evidence="2 3">
    <name type="scientific">Vespula pensylvanica</name>
    <name type="common">Western yellow jacket</name>
    <name type="synonym">Wasp</name>
    <dbReference type="NCBI Taxonomy" id="30213"/>
    <lineage>
        <taxon>Eukaryota</taxon>
        <taxon>Metazoa</taxon>
        <taxon>Ecdysozoa</taxon>
        <taxon>Arthropoda</taxon>
        <taxon>Hexapoda</taxon>
        <taxon>Insecta</taxon>
        <taxon>Pterygota</taxon>
        <taxon>Neoptera</taxon>
        <taxon>Endopterygota</taxon>
        <taxon>Hymenoptera</taxon>
        <taxon>Apocrita</taxon>
        <taxon>Aculeata</taxon>
        <taxon>Vespoidea</taxon>
        <taxon>Vespidae</taxon>
        <taxon>Vespinae</taxon>
        <taxon>Vespula</taxon>
    </lineage>
</organism>
<protein>
    <submittedName>
        <fullName evidence="2">Uncharacterized protein</fullName>
    </submittedName>
</protein>
<feature type="compositionally biased region" description="Basic and acidic residues" evidence="1">
    <location>
        <begin position="321"/>
        <end position="331"/>
    </location>
</feature>
<feature type="compositionally biased region" description="Polar residues" evidence="1">
    <location>
        <begin position="304"/>
        <end position="320"/>
    </location>
</feature>
<feature type="compositionally biased region" description="Basic and acidic residues" evidence="1">
    <location>
        <begin position="7"/>
        <end position="32"/>
    </location>
</feature>
<feature type="compositionally biased region" description="Basic residues" evidence="1">
    <location>
        <begin position="263"/>
        <end position="277"/>
    </location>
</feature>